<evidence type="ECO:0000313" key="2">
    <source>
        <dbReference type="EMBL" id="KAJ3560906.1"/>
    </source>
</evidence>
<protein>
    <submittedName>
        <fullName evidence="2">Uncharacterized protein</fullName>
    </submittedName>
</protein>
<comment type="caution">
    <text evidence="2">The sequence shown here is derived from an EMBL/GenBank/DDBJ whole genome shotgun (WGS) entry which is preliminary data.</text>
</comment>
<proteinExistence type="predicted"/>
<accession>A0AAD5VI44</accession>
<dbReference type="Proteomes" id="UP001213000">
    <property type="component" value="Unassembled WGS sequence"/>
</dbReference>
<feature type="region of interest" description="Disordered" evidence="1">
    <location>
        <begin position="293"/>
        <end position="368"/>
    </location>
</feature>
<dbReference type="AlphaFoldDB" id="A0AAD5VI44"/>
<evidence type="ECO:0000313" key="3">
    <source>
        <dbReference type="Proteomes" id="UP001213000"/>
    </source>
</evidence>
<keyword evidence="3" id="KW-1185">Reference proteome</keyword>
<sequence>MSEASSHASCNPLQLKILPVSNPLGKDREARRKVNKSKKDALLTDYEAFNRQRLEEMQALAVKHNKPLSQIQANLSVQVKMTKPHGGTLHNALVHFESKRLSTGLPKGSRIPNKEVQKVAKERTAEISDTKAELIVQKFKEVLAVCQQGARATNCATTTDFMVNTKQFQEEYTNIGVRTSARGFGILMCGHIADNMGTTFLCTNDSVWDFFIDVFKKTVVEVRLLFDAWSLARTEKGIKEMTLTMKKECCKAISEGLNVILGKKTIEMRYTNYDMDICDKYNVQLCGWPLGPAKKPRKERSDKNKPHGPQKCKITPSTLNKGKENEPLRKKAKTAAVSAQLPPMLKSKPFINDSDDDDNKNNADGEDN</sequence>
<evidence type="ECO:0000256" key="1">
    <source>
        <dbReference type="SAM" id="MobiDB-lite"/>
    </source>
</evidence>
<name>A0AAD5VI44_9AGAR</name>
<feature type="compositionally biased region" description="Basic and acidic residues" evidence="1">
    <location>
        <begin position="359"/>
        <end position="368"/>
    </location>
</feature>
<gene>
    <name evidence="2" type="ORF">NP233_g10533</name>
</gene>
<reference evidence="2" key="1">
    <citation type="submission" date="2022-07" db="EMBL/GenBank/DDBJ databases">
        <title>Genome Sequence of Leucocoprinus birnbaumii.</title>
        <authorList>
            <person name="Buettner E."/>
        </authorList>
    </citation>
    <scope>NUCLEOTIDE SEQUENCE</scope>
    <source>
        <strain evidence="2">VT141</strain>
    </source>
</reference>
<organism evidence="2 3">
    <name type="scientific">Leucocoprinus birnbaumii</name>
    <dbReference type="NCBI Taxonomy" id="56174"/>
    <lineage>
        <taxon>Eukaryota</taxon>
        <taxon>Fungi</taxon>
        <taxon>Dikarya</taxon>
        <taxon>Basidiomycota</taxon>
        <taxon>Agaricomycotina</taxon>
        <taxon>Agaricomycetes</taxon>
        <taxon>Agaricomycetidae</taxon>
        <taxon>Agaricales</taxon>
        <taxon>Agaricineae</taxon>
        <taxon>Agaricaceae</taxon>
        <taxon>Leucocoprinus</taxon>
    </lineage>
</organism>
<dbReference type="EMBL" id="JANIEX010001088">
    <property type="protein sequence ID" value="KAJ3560906.1"/>
    <property type="molecule type" value="Genomic_DNA"/>
</dbReference>